<dbReference type="Proteomes" id="UP000887576">
    <property type="component" value="Unplaced"/>
</dbReference>
<evidence type="ECO:0000313" key="2">
    <source>
        <dbReference type="WBParaSite" id="JU765_v2.g18262.t1"/>
    </source>
</evidence>
<name>A0AC34QPV8_9BILA</name>
<dbReference type="WBParaSite" id="JU765_v2.g18262.t1">
    <property type="protein sequence ID" value="JU765_v2.g18262.t1"/>
    <property type="gene ID" value="JU765_v2.g18262"/>
</dbReference>
<organism evidence="1 2">
    <name type="scientific">Panagrolaimus sp. JU765</name>
    <dbReference type="NCBI Taxonomy" id="591449"/>
    <lineage>
        <taxon>Eukaryota</taxon>
        <taxon>Metazoa</taxon>
        <taxon>Ecdysozoa</taxon>
        <taxon>Nematoda</taxon>
        <taxon>Chromadorea</taxon>
        <taxon>Rhabditida</taxon>
        <taxon>Tylenchina</taxon>
        <taxon>Panagrolaimomorpha</taxon>
        <taxon>Panagrolaimoidea</taxon>
        <taxon>Panagrolaimidae</taxon>
        <taxon>Panagrolaimus</taxon>
    </lineage>
</organism>
<protein>
    <submittedName>
        <fullName evidence="2">Uncharacterized protein</fullName>
    </submittedName>
</protein>
<proteinExistence type="predicted"/>
<reference evidence="2" key="1">
    <citation type="submission" date="2022-11" db="UniProtKB">
        <authorList>
            <consortium name="WormBaseParasite"/>
        </authorList>
    </citation>
    <scope>IDENTIFICATION</scope>
</reference>
<accession>A0AC34QPV8</accession>
<evidence type="ECO:0000313" key="1">
    <source>
        <dbReference type="Proteomes" id="UP000887576"/>
    </source>
</evidence>
<sequence>MGKSKPGAVGQNMPAALKGETAGEVSSKFKGKPRNADPHHPCNPQNAQPVDKWVKNHMKQRREEALQEKKEKAAQEIAKQ</sequence>